<sequence>MVEPIDNHCGCAKVDGYISHQRNLKSIMYFPHWLPMRFPMNYFGLAILALFADPDEESTKEMRPP</sequence>
<evidence type="ECO:0000313" key="3">
    <source>
        <dbReference type="Proteomes" id="UP000000763"/>
    </source>
</evidence>
<organism evidence="1 3">
    <name type="scientific">Oryza sativa subsp. japonica</name>
    <name type="common">Rice</name>
    <dbReference type="NCBI Taxonomy" id="39947"/>
    <lineage>
        <taxon>Eukaryota</taxon>
        <taxon>Viridiplantae</taxon>
        <taxon>Streptophyta</taxon>
        <taxon>Embryophyta</taxon>
        <taxon>Tracheophyta</taxon>
        <taxon>Spermatophyta</taxon>
        <taxon>Magnoliopsida</taxon>
        <taxon>Liliopsida</taxon>
        <taxon>Poales</taxon>
        <taxon>Poaceae</taxon>
        <taxon>BOP clade</taxon>
        <taxon>Oryzoideae</taxon>
        <taxon>Oryzeae</taxon>
        <taxon>Oryzinae</taxon>
        <taxon>Oryza</taxon>
        <taxon>Oryza sativa</taxon>
    </lineage>
</organism>
<dbReference type="EMBL" id="AP005479">
    <property type="protein sequence ID" value="BAD31497.1"/>
    <property type="molecule type" value="Genomic_DNA"/>
</dbReference>
<evidence type="ECO:0000313" key="1">
    <source>
        <dbReference type="EMBL" id="BAC16173.1"/>
    </source>
</evidence>
<reference evidence="1" key="1">
    <citation type="submission" date="2002-06" db="EMBL/GenBank/DDBJ databases">
        <title>Oryza sativa nipponbare(GA3) genomic DNA, chromosome 7, BAC clone:OJ1136_F08.</title>
        <authorList>
            <person name="Sasaki T."/>
            <person name="Matsumoto T."/>
            <person name="Katayose Y."/>
        </authorList>
    </citation>
    <scope>NUCLEOTIDE SEQUENCE</scope>
</reference>
<dbReference type="EMBL" id="AP005465">
    <property type="protein sequence ID" value="BAC16173.1"/>
    <property type="molecule type" value="Genomic_DNA"/>
</dbReference>
<reference evidence="3" key="4">
    <citation type="journal article" date="2008" name="Nucleic Acids Res.">
        <title>The rice annotation project database (RAP-DB): 2008 update.</title>
        <authorList>
            <consortium name="The rice annotation project (RAP)"/>
        </authorList>
    </citation>
    <scope>GENOME REANNOTATION</scope>
    <source>
        <strain evidence="3">cv. Nipponbare</strain>
    </source>
</reference>
<accession>Q8H2Q8</accession>
<gene>
    <name evidence="1" type="primary">OJ1136_F08.101</name>
    <name evidence="2" type="synonym">P0045A07.125</name>
</gene>
<protein>
    <submittedName>
        <fullName evidence="1">Uncharacterized protein</fullName>
    </submittedName>
</protein>
<evidence type="ECO:0000313" key="2">
    <source>
        <dbReference type="EMBL" id="BAD31497.1"/>
    </source>
</evidence>
<reference evidence="3" key="3">
    <citation type="journal article" date="2005" name="Nature">
        <title>The map-based sequence of the rice genome.</title>
        <authorList>
            <consortium name="International rice genome sequencing project (IRGSP)"/>
            <person name="Matsumoto T."/>
            <person name="Wu J."/>
            <person name="Kanamori H."/>
            <person name="Katayose Y."/>
            <person name="Fujisawa M."/>
            <person name="Namiki N."/>
            <person name="Mizuno H."/>
            <person name="Yamamoto K."/>
            <person name="Antonio B.A."/>
            <person name="Baba T."/>
            <person name="Sakata K."/>
            <person name="Nagamura Y."/>
            <person name="Aoki H."/>
            <person name="Arikawa K."/>
            <person name="Arita K."/>
            <person name="Bito T."/>
            <person name="Chiden Y."/>
            <person name="Fujitsuka N."/>
            <person name="Fukunaka R."/>
            <person name="Hamada M."/>
            <person name="Harada C."/>
            <person name="Hayashi A."/>
            <person name="Hijishita S."/>
            <person name="Honda M."/>
            <person name="Hosokawa S."/>
            <person name="Ichikawa Y."/>
            <person name="Idonuma A."/>
            <person name="Iijima M."/>
            <person name="Ikeda M."/>
            <person name="Ikeno M."/>
            <person name="Ito K."/>
            <person name="Ito S."/>
            <person name="Ito T."/>
            <person name="Ito Y."/>
            <person name="Ito Y."/>
            <person name="Iwabuchi A."/>
            <person name="Kamiya K."/>
            <person name="Karasawa W."/>
            <person name="Kurita K."/>
            <person name="Katagiri S."/>
            <person name="Kikuta A."/>
            <person name="Kobayashi H."/>
            <person name="Kobayashi N."/>
            <person name="Machita K."/>
            <person name="Maehara T."/>
            <person name="Masukawa M."/>
            <person name="Mizubayashi T."/>
            <person name="Mukai Y."/>
            <person name="Nagasaki H."/>
            <person name="Nagata Y."/>
            <person name="Naito S."/>
            <person name="Nakashima M."/>
            <person name="Nakama Y."/>
            <person name="Nakamichi Y."/>
            <person name="Nakamura M."/>
            <person name="Meguro A."/>
            <person name="Negishi M."/>
            <person name="Ohta I."/>
            <person name="Ohta T."/>
            <person name="Okamoto M."/>
            <person name="Ono N."/>
            <person name="Saji S."/>
            <person name="Sakaguchi M."/>
            <person name="Sakai K."/>
            <person name="Shibata M."/>
            <person name="Shimokawa T."/>
            <person name="Song J."/>
            <person name="Takazaki Y."/>
            <person name="Terasawa K."/>
            <person name="Tsugane M."/>
            <person name="Tsuji K."/>
            <person name="Ueda S."/>
            <person name="Waki K."/>
            <person name="Yamagata H."/>
            <person name="Yamamoto M."/>
            <person name="Yamamoto S."/>
            <person name="Yamane H."/>
            <person name="Yoshiki S."/>
            <person name="Yoshihara R."/>
            <person name="Yukawa K."/>
            <person name="Zhong H."/>
            <person name="Yano M."/>
            <person name="Yuan Q."/>
            <person name="Ouyang S."/>
            <person name="Liu J."/>
            <person name="Jones K.M."/>
            <person name="Gansberger K."/>
            <person name="Moffat K."/>
            <person name="Hill J."/>
            <person name="Bera J."/>
            <person name="Fadrosh D."/>
            <person name="Jin S."/>
            <person name="Johri S."/>
            <person name="Kim M."/>
            <person name="Overton L."/>
            <person name="Reardon M."/>
            <person name="Tsitrin T."/>
            <person name="Vuong H."/>
            <person name="Weaver B."/>
            <person name="Ciecko A."/>
            <person name="Tallon L."/>
            <person name="Jackson J."/>
            <person name="Pai G."/>
            <person name="Aken S.V."/>
            <person name="Utterback T."/>
            <person name="Reidmuller S."/>
            <person name="Feldblyum T."/>
            <person name="Hsiao J."/>
            <person name="Zismann V."/>
            <person name="Iobst S."/>
            <person name="de Vazeille A.R."/>
            <person name="Buell C.R."/>
            <person name="Ying K."/>
            <person name="Li Y."/>
            <person name="Lu T."/>
            <person name="Huang Y."/>
            <person name="Zhao Q."/>
            <person name="Feng Q."/>
            <person name="Zhang L."/>
            <person name="Zhu J."/>
            <person name="Weng Q."/>
            <person name="Mu J."/>
            <person name="Lu Y."/>
            <person name="Fan D."/>
            <person name="Liu Y."/>
            <person name="Guan J."/>
            <person name="Zhang Y."/>
            <person name="Yu S."/>
            <person name="Liu X."/>
            <person name="Zhang Y."/>
            <person name="Hong G."/>
            <person name="Han B."/>
            <person name="Choisne N."/>
            <person name="Demange N."/>
            <person name="Orjeda G."/>
            <person name="Samain S."/>
            <person name="Cattolico L."/>
            <person name="Pelletier E."/>
            <person name="Couloux A."/>
            <person name="Segurens B."/>
            <person name="Wincker P."/>
            <person name="D'Hont A."/>
            <person name="Scarpelli C."/>
            <person name="Weissenbach J."/>
            <person name="Salanoubat M."/>
            <person name="Quetier F."/>
            <person name="Yu Y."/>
            <person name="Kim H.R."/>
            <person name="Rambo T."/>
            <person name="Currie J."/>
            <person name="Collura K."/>
            <person name="Luo M."/>
            <person name="Yang T."/>
            <person name="Ammiraju J.S.S."/>
            <person name="Engler F."/>
            <person name="Soderlund C."/>
            <person name="Wing R.A."/>
            <person name="Palmer L.E."/>
            <person name="de la Bastide M."/>
            <person name="Spiegel L."/>
            <person name="Nascimento L."/>
            <person name="Zutavern T."/>
            <person name="O'Shaughnessy A."/>
            <person name="Dike S."/>
            <person name="Dedhia N."/>
            <person name="Preston R."/>
            <person name="Balija V."/>
            <person name="McCombie W.R."/>
            <person name="Chow T."/>
            <person name="Chen H."/>
            <person name="Chung M."/>
            <person name="Chen C."/>
            <person name="Shaw J."/>
            <person name="Wu H."/>
            <person name="Hsiao K."/>
            <person name="Chao Y."/>
            <person name="Chu M."/>
            <person name="Cheng C."/>
            <person name="Hour A."/>
            <person name="Lee P."/>
            <person name="Lin S."/>
            <person name="Lin Y."/>
            <person name="Liou J."/>
            <person name="Liu S."/>
            <person name="Hsing Y."/>
            <person name="Raghuvanshi S."/>
            <person name="Mohanty A."/>
            <person name="Bharti A.K."/>
            <person name="Gaur A."/>
            <person name="Gupta V."/>
            <person name="Kumar D."/>
            <person name="Ravi V."/>
            <person name="Vij S."/>
            <person name="Kapur A."/>
            <person name="Khurana P."/>
            <person name="Khurana P."/>
            <person name="Khurana J.P."/>
            <person name="Tyagi A.K."/>
            <person name="Gaikwad K."/>
            <person name="Singh A."/>
            <person name="Dalal V."/>
            <person name="Srivastava S."/>
            <person name="Dixit A."/>
            <person name="Pal A.K."/>
            <person name="Ghazi I.A."/>
            <person name="Yadav M."/>
            <person name="Pandit A."/>
            <person name="Bhargava A."/>
            <person name="Sureshbabu K."/>
            <person name="Batra K."/>
            <person name="Sharma T.R."/>
            <person name="Mohapatra T."/>
            <person name="Singh N.K."/>
            <person name="Messing J."/>
            <person name="Nelson A.B."/>
            <person name="Fuks G."/>
            <person name="Kavchok S."/>
            <person name="Keizer G."/>
            <person name="Linton E."/>
            <person name="Llaca V."/>
            <person name="Song R."/>
            <person name="Tanyolac B."/>
            <person name="Young S."/>
            <person name="Ho-Il K."/>
            <person name="Hahn J.H."/>
            <person name="Sangsakoo G."/>
            <person name="Vanavichit A."/>
            <person name="de Mattos Luiz.A.T."/>
            <person name="Zimmer P.D."/>
            <person name="Malone G."/>
            <person name="Dellagostin O."/>
            <person name="de Oliveira A.C."/>
            <person name="Bevan M."/>
            <person name="Bancroft I."/>
            <person name="Minx P."/>
            <person name="Cordum H."/>
            <person name="Wilson R."/>
            <person name="Cheng Z."/>
            <person name="Jin W."/>
            <person name="Jiang J."/>
            <person name="Leong S.A."/>
            <person name="Iwama H."/>
            <person name="Gojobori T."/>
            <person name="Itoh T."/>
            <person name="Niimura Y."/>
            <person name="Fujii Y."/>
            <person name="Habara T."/>
            <person name="Sakai H."/>
            <person name="Sato Y."/>
            <person name="Wilson G."/>
            <person name="Kumar K."/>
            <person name="McCouch S."/>
            <person name="Juretic N."/>
            <person name="Hoen D."/>
            <person name="Wright S."/>
            <person name="Bruskiewich R."/>
            <person name="Bureau T."/>
            <person name="Miyao A."/>
            <person name="Hirochika H."/>
            <person name="Nishikawa T."/>
            <person name="Kadowaki K."/>
            <person name="Sugiura M."/>
            <person name="Burr B."/>
            <person name="Sasaki T."/>
        </authorList>
    </citation>
    <scope>NUCLEOTIDE SEQUENCE [LARGE SCALE GENOMIC DNA]</scope>
    <source>
        <strain evidence="3">cv. Nipponbare</strain>
    </source>
</reference>
<reference evidence="2" key="2">
    <citation type="submission" date="2002-06" db="EMBL/GenBank/DDBJ databases">
        <title>Oryza sativa nipponbare(GA3) genomic DNA, chromosome 7, PAC clone:P0045A07.</title>
        <authorList>
            <person name="Sasaki T."/>
            <person name="Matsumoto T."/>
            <person name="Katayose Y."/>
        </authorList>
    </citation>
    <scope>NUCLEOTIDE SEQUENCE</scope>
</reference>
<name>Q8H2Q8_ORYSJ</name>
<dbReference type="Proteomes" id="UP000000763">
    <property type="component" value="Chromosome 7"/>
</dbReference>
<dbReference type="AlphaFoldDB" id="Q8H2Q8"/>
<proteinExistence type="predicted"/>